<feature type="transmembrane region" description="Helical" evidence="1">
    <location>
        <begin position="79"/>
        <end position="101"/>
    </location>
</feature>
<keyword evidence="1" id="KW-0472">Membrane</keyword>
<keyword evidence="1" id="KW-0812">Transmembrane</keyword>
<feature type="transmembrane region" description="Helical" evidence="1">
    <location>
        <begin position="20"/>
        <end position="39"/>
    </location>
</feature>
<sequence>MQDFRSTKSSIIDVMWRIGVSLYALMITTFNLALIVHYWRASPLDSPFTYYSFVCLLMLIAIAKAYLFFLFYSGIRFDMFCASVALLLAEAILTVIGPASTVGIGEIIVFLGANSLLWVICWKWMAYIAALSEPITKAQEPMLSTGLPTPNAISERALTHQKQNSSELPVIRYVAKPSRTTFDQIWGMHELKSHLARAMNQITDDDANQNLETTRNGILFFGEPGNGKTFFADAIAGELDLPIISVSYGDIASKWINDTTENLMRVFADAREQAPCVLFFDEIDSLISDRTLASSTDETARSTNVFLTEIVNLRQHAVLFIGATNFFDQLDTAAIREGRFDFKIEINPPDEEARGELLYRAIDRYFHVTPQEEKFFRTYAKRWQGFSVKRIQSIGQELYAIREEEEFDRIDSHLLNRAMRSLQGRKGHLPENTLSLADLILSDELCAQLTTIATRMKNVDHIESMGGTIPSGLLFYGEPGTGKTETARALAKESQFAFLNTSGNDLIHKTGEIERLLKEARDIRPCIIFIDEADDVLASRGNSYVASITNKLLTAMDGAGGRVRDLVFIAATNHPDQLDPAALRGGRFTEKVHFVLPTKEHLCEFVLRWMTNSRACFCEDMSFAEIVDMFGEGASIATANAIMQEAVNQMIGRSAIDGFNLVFDSDIKSAVRVVRNLS</sequence>
<dbReference type="SUPFAM" id="SSF52540">
    <property type="entry name" value="P-loop containing nucleoside triphosphate hydrolases"/>
    <property type="match status" value="2"/>
</dbReference>
<keyword evidence="4" id="KW-1185">Reference proteome</keyword>
<dbReference type="CDD" id="cd19481">
    <property type="entry name" value="RecA-like_protease"/>
    <property type="match status" value="1"/>
</dbReference>
<proteinExistence type="predicted"/>
<dbReference type="InterPro" id="IPR050168">
    <property type="entry name" value="AAA_ATPase_domain"/>
</dbReference>
<dbReference type="RefSeq" id="WP_186924736.1">
    <property type="nucleotide sequence ID" value="NZ_JACOFW010000049.1"/>
</dbReference>
<dbReference type="Gene3D" id="1.10.8.60">
    <property type="match status" value="2"/>
</dbReference>
<dbReference type="Pfam" id="PF00004">
    <property type="entry name" value="AAA"/>
    <property type="match status" value="2"/>
</dbReference>
<evidence type="ECO:0000259" key="2">
    <source>
        <dbReference type="SMART" id="SM00382"/>
    </source>
</evidence>
<evidence type="ECO:0000313" key="4">
    <source>
        <dbReference type="Proteomes" id="UP000648257"/>
    </source>
</evidence>
<dbReference type="SMART" id="SM00382">
    <property type="entry name" value="AAA"/>
    <property type="match status" value="2"/>
</dbReference>
<keyword evidence="1" id="KW-1133">Transmembrane helix</keyword>
<dbReference type="PANTHER" id="PTHR23077:SF198">
    <property type="entry name" value="ATP-DEPENDENT ZINC METALLOPROTEASE FTSH"/>
    <property type="match status" value="1"/>
</dbReference>
<comment type="caution">
    <text evidence="3">The sequence shown here is derived from an EMBL/GenBank/DDBJ whole genome shotgun (WGS) entry which is preliminary data.</text>
</comment>
<evidence type="ECO:0000313" key="3">
    <source>
        <dbReference type="EMBL" id="MBC3809680.1"/>
    </source>
</evidence>
<reference evidence="3 4" key="1">
    <citation type="submission" date="2020-08" db="EMBL/GenBank/DDBJ databases">
        <title>Novel species isolated from subtropical streams in China.</title>
        <authorList>
            <person name="Lu H."/>
        </authorList>
    </citation>
    <scope>NUCLEOTIDE SEQUENCE [LARGE SCALE GENOMIC DNA]</scope>
    <source>
        <strain evidence="3 4">KACC 16656</strain>
    </source>
</reference>
<dbReference type="Proteomes" id="UP000648257">
    <property type="component" value="Unassembled WGS sequence"/>
</dbReference>
<organism evidence="3 4">
    <name type="scientific">Undibacterium seohonense</name>
    <dbReference type="NCBI Taxonomy" id="1344950"/>
    <lineage>
        <taxon>Bacteria</taxon>
        <taxon>Pseudomonadati</taxon>
        <taxon>Pseudomonadota</taxon>
        <taxon>Betaproteobacteria</taxon>
        <taxon>Burkholderiales</taxon>
        <taxon>Oxalobacteraceae</taxon>
        <taxon>Undibacterium</taxon>
    </lineage>
</organism>
<feature type="domain" description="AAA+ ATPase" evidence="2">
    <location>
        <begin position="214"/>
        <end position="350"/>
    </location>
</feature>
<dbReference type="InterPro" id="IPR003959">
    <property type="entry name" value="ATPase_AAA_core"/>
</dbReference>
<feature type="transmembrane region" description="Helical" evidence="1">
    <location>
        <begin position="51"/>
        <end position="72"/>
    </location>
</feature>
<dbReference type="EMBL" id="JACOFW010000049">
    <property type="protein sequence ID" value="MBC3809680.1"/>
    <property type="molecule type" value="Genomic_DNA"/>
</dbReference>
<protein>
    <submittedName>
        <fullName evidence="3">ATP-binding protein</fullName>
    </submittedName>
</protein>
<name>A0ABR6XAV5_9BURK</name>
<dbReference type="Gene3D" id="3.40.50.300">
    <property type="entry name" value="P-loop containing nucleotide triphosphate hydrolases"/>
    <property type="match status" value="2"/>
</dbReference>
<dbReference type="InterPro" id="IPR027417">
    <property type="entry name" value="P-loop_NTPase"/>
</dbReference>
<evidence type="ECO:0000256" key="1">
    <source>
        <dbReference type="SAM" id="Phobius"/>
    </source>
</evidence>
<dbReference type="PANTHER" id="PTHR23077">
    <property type="entry name" value="AAA-FAMILY ATPASE"/>
    <property type="match status" value="1"/>
</dbReference>
<dbReference type="GO" id="GO:0005524">
    <property type="term" value="F:ATP binding"/>
    <property type="evidence" value="ECO:0007669"/>
    <property type="project" value="UniProtKB-KW"/>
</dbReference>
<keyword evidence="3" id="KW-0067">ATP-binding</keyword>
<feature type="domain" description="AAA+ ATPase" evidence="2">
    <location>
        <begin position="469"/>
        <end position="598"/>
    </location>
</feature>
<gene>
    <name evidence="3" type="ORF">H8K52_20295</name>
</gene>
<keyword evidence="3" id="KW-0547">Nucleotide-binding</keyword>
<accession>A0ABR6XAV5</accession>
<dbReference type="InterPro" id="IPR003593">
    <property type="entry name" value="AAA+_ATPase"/>
</dbReference>